<feature type="transmembrane region" description="Helical" evidence="1">
    <location>
        <begin position="52"/>
        <end position="78"/>
    </location>
</feature>
<organism evidence="2 3">
    <name type="scientific">Caenorhabditis nigoni</name>
    <dbReference type="NCBI Taxonomy" id="1611254"/>
    <lineage>
        <taxon>Eukaryota</taxon>
        <taxon>Metazoa</taxon>
        <taxon>Ecdysozoa</taxon>
        <taxon>Nematoda</taxon>
        <taxon>Chromadorea</taxon>
        <taxon>Rhabditida</taxon>
        <taxon>Rhabditina</taxon>
        <taxon>Rhabditomorpha</taxon>
        <taxon>Rhabditoidea</taxon>
        <taxon>Rhabditidae</taxon>
        <taxon>Peloderinae</taxon>
        <taxon>Caenorhabditis</taxon>
    </lineage>
</organism>
<evidence type="ECO:0000256" key="1">
    <source>
        <dbReference type="SAM" id="Phobius"/>
    </source>
</evidence>
<feature type="transmembrane region" description="Helical" evidence="1">
    <location>
        <begin position="20"/>
        <end position="40"/>
    </location>
</feature>
<dbReference type="AlphaFoldDB" id="A0A2G5TCX2"/>
<comment type="caution">
    <text evidence="2">The sequence shown here is derived from an EMBL/GenBank/DDBJ whole genome shotgun (WGS) entry which is preliminary data.</text>
</comment>
<dbReference type="PANTHER" id="PTHR47922">
    <property type="entry name" value="SERPENTINE RECEPTOR, CLASS H"/>
    <property type="match status" value="1"/>
</dbReference>
<reference evidence="3" key="1">
    <citation type="submission" date="2017-10" db="EMBL/GenBank/DDBJ databases">
        <title>Rapid genome shrinkage in a self-fertile nematode reveals novel sperm competition proteins.</title>
        <authorList>
            <person name="Yin D."/>
            <person name="Schwarz E.M."/>
            <person name="Thomas C.G."/>
            <person name="Felde R.L."/>
            <person name="Korf I.F."/>
            <person name="Cutter A.D."/>
            <person name="Schartner C.M."/>
            <person name="Ralston E.J."/>
            <person name="Meyer B.J."/>
            <person name="Haag E.S."/>
        </authorList>
    </citation>
    <scope>NUCLEOTIDE SEQUENCE [LARGE SCALE GENOMIC DNA]</scope>
    <source>
        <strain evidence="3">JU1422</strain>
    </source>
</reference>
<protein>
    <recommendedName>
        <fullName evidence="4">Serpentine receptor class gamma</fullName>
    </recommendedName>
</protein>
<dbReference type="PANTHER" id="PTHR47922:SF1">
    <property type="entry name" value="SERPENTINE RECEPTOR, CLASS H"/>
    <property type="match status" value="1"/>
</dbReference>
<accession>A0A2G5TCX2</accession>
<feature type="transmembrane region" description="Helical" evidence="1">
    <location>
        <begin position="134"/>
        <end position="155"/>
    </location>
</feature>
<gene>
    <name evidence="2" type="primary">Cnig_chr_V.g18169</name>
    <name evidence="2" type="ORF">B9Z55_018169</name>
</gene>
<dbReference type="Proteomes" id="UP000230233">
    <property type="component" value="Chromosome V"/>
</dbReference>
<keyword evidence="1" id="KW-0472">Membrane</keyword>
<keyword evidence="1" id="KW-0812">Transmembrane</keyword>
<sequence>MSTTAYRNIWNTNLDTYYYIKRSINLIFTPLFPLIFYCVYKKSPKNFGSLKLFLYFHVFCISVQWFYNCLSIDTFQFVPSPFVQIMGFATKLVNPVHLYIANYCCTSSTLGSCLTLFCNRLFKILHLYNSKKSVILWIFEILVYFGVFGFAVSVVPSMASGMPENQEKAKEAYKGRA</sequence>
<keyword evidence="1" id="KW-1133">Transmembrane helix</keyword>
<name>A0A2G5TCX2_9PELO</name>
<keyword evidence="3" id="KW-1185">Reference proteome</keyword>
<evidence type="ECO:0008006" key="4">
    <source>
        <dbReference type="Google" id="ProtNLM"/>
    </source>
</evidence>
<dbReference type="InterPro" id="IPR019422">
    <property type="entry name" value="7TM_GPCR_serpentine_rcpt_Srh"/>
</dbReference>
<dbReference type="OrthoDB" id="10472045at2759"/>
<dbReference type="Pfam" id="PF10318">
    <property type="entry name" value="7TM_GPCR_Srh"/>
    <property type="match status" value="1"/>
</dbReference>
<evidence type="ECO:0000313" key="3">
    <source>
        <dbReference type="Proteomes" id="UP000230233"/>
    </source>
</evidence>
<proteinExistence type="predicted"/>
<evidence type="ECO:0000313" key="2">
    <source>
        <dbReference type="EMBL" id="PIC25108.1"/>
    </source>
</evidence>
<feature type="transmembrane region" description="Helical" evidence="1">
    <location>
        <begin position="98"/>
        <end position="122"/>
    </location>
</feature>
<dbReference type="EMBL" id="PDUG01000005">
    <property type="protein sequence ID" value="PIC25108.1"/>
    <property type="molecule type" value="Genomic_DNA"/>
</dbReference>